<dbReference type="EMBL" id="JBBYHT010000002">
    <property type="protein sequence ID" value="MEL1247388.1"/>
    <property type="molecule type" value="Genomic_DNA"/>
</dbReference>
<accession>A0ABU9I655</accession>
<evidence type="ECO:0000259" key="1">
    <source>
        <dbReference type="SMART" id="SM00974"/>
    </source>
</evidence>
<reference evidence="2 3" key="1">
    <citation type="submission" date="2024-04" db="EMBL/GenBank/DDBJ databases">
        <title>Flavobacterium sp. DGU41 16S ribosomal RNA gene Genome sequencing and assembly.</title>
        <authorList>
            <person name="Park S."/>
        </authorList>
    </citation>
    <scope>NUCLEOTIDE SEQUENCE [LARGE SCALE GENOMIC DNA]</scope>
    <source>
        <strain evidence="2 3">DGU41</strain>
    </source>
</reference>
<dbReference type="SMART" id="SM00974">
    <property type="entry name" value="T5orf172"/>
    <property type="match status" value="1"/>
</dbReference>
<gene>
    <name evidence="2" type="ORF">AAEO58_04965</name>
</gene>
<sequence length="397" mass="46497">MDKNSVLDDIFNNDPFDILNVKPKSSGAKTTDERLLNSFHEINNFVEKNKREPQPNISSVSEYQLYTRLKGIRENPEKKEQLKDIDTNNLLDFEIKEINSIDDILNDDAFDLFDDDTDLFDFKHTPKPDERVATDFVARRKPMKDFDKYEHLFKEIQKDLANGKRKLVDFKMGNLREGAYYVHNGVLFLLEEIQISKKEHYREDGTRVREDGRTRCIFENGTVSNMLKRSVEKILYANGQVVSENIDKVNESFIEKFSNITEEDEEAGFIYVLSSKSKDEKIASIENLFKIGYSKVDVLERIKNAEKEPTYLMAKVKIESAWKCYNMNPQKLEQLLHNFFGSSCLNIDIFDENKIRHTPREWFIAPLEVIEQSIQLIISGEIVNYKYDIVNRIIINR</sequence>
<evidence type="ECO:0000313" key="2">
    <source>
        <dbReference type="EMBL" id="MEL1247388.1"/>
    </source>
</evidence>
<feature type="domain" description="Bacteriophage T5 Orf172 DNA-binding" evidence="1">
    <location>
        <begin position="283"/>
        <end position="377"/>
    </location>
</feature>
<dbReference type="RefSeq" id="WP_341682418.1">
    <property type="nucleotide sequence ID" value="NZ_JBBYHT010000002.1"/>
</dbReference>
<name>A0ABU9I655_9FLAO</name>
<comment type="caution">
    <text evidence="2">The sequence shown here is derived from an EMBL/GenBank/DDBJ whole genome shotgun (WGS) entry which is preliminary data.</text>
</comment>
<organism evidence="2 3">
    <name type="scientific">Flavobacterium helocola</name>
    <dbReference type="NCBI Taxonomy" id="3139139"/>
    <lineage>
        <taxon>Bacteria</taxon>
        <taxon>Pseudomonadati</taxon>
        <taxon>Bacteroidota</taxon>
        <taxon>Flavobacteriia</taxon>
        <taxon>Flavobacteriales</taxon>
        <taxon>Flavobacteriaceae</taxon>
        <taxon>Flavobacterium</taxon>
    </lineage>
</organism>
<evidence type="ECO:0000313" key="3">
    <source>
        <dbReference type="Proteomes" id="UP001393056"/>
    </source>
</evidence>
<protein>
    <submittedName>
        <fullName evidence="2">GIY-YIG nuclease family protein</fullName>
    </submittedName>
</protein>
<keyword evidence="3" id="KW-1185">Reference proteome</keyword>
<dbReference type="InterPro" id="IPR018306">
    <property type="entry name" value="Phage_T5_Orf172_DNA-bd"/>
</dbReference>
<dbReference type="Proteomes" id="UP001393056">
    <property type="component" value="Unassembled WGS sequence"/>
</dbReference>
<dbReference type="Pfam" id="PF13455">
    <property type="entry name" value="MUG113"/>
    <property type="match status" value="1"/>
</dbReference>
<proteinExistence type="predicted"/>